<evidence type="ECO:0000313" key="1">
    <source>
        <dbReference type="EMBL" id="KAF2963288.1"/>
    </source>
</evidence>
<gene>
    <name evidence="1" type="ORF">GQX73_g10299</name>
</gene>
<dbReference type="EMBL" id="WUBL01000218">
    <property type="protein sequence ID" value="KAF2963288.1"/>
    <property type="molecule type" value="Genomic_DNA"/>
</dbReference>
<keyword evidence="2" id="KW-1185">Reference proteome</keyword>
<proteinExistence type="predicted"/>
<dbReference type="InParanoid" id="A0A7C8MIN4"/>
<organism evidence="1 2">
    <name type="scientific">Xylaria multiplex</name>
    <dbReference type="NCBI Taxonomy" id="323545"/>
    <lineage>
        <taxon>Eukaryota</taxon>
        <taxon>Fungi</taxon>
        <taxon>Dikarya</taxon>
        <taxon>Ascomycota</taxon>
        <taxon>Pezizomycotina</taxon>
        <taxon>Sordariomycetes</taxon>
        <taxon>Xylariomycetidae</taxon>
        <taxon>Xylariales</taxon>
        <taxon>Xylariaceae</taxon>
        <taxon>Xylaria</taxon>
    </lineage>
</organism>
<dbReference type="AlphaFoldDB" id="A0A7C8MIN4"/>
<accession>A0A7C8MIN4</accession>
<reference evidence="1 2" key="1">
    <citation type="submission" date="2019-12" db="EMBL/GenBank/DDBJ databases">
        <title>Draft genome sequence of the ascomycete Xylaria multiplex DSM 110363.</title>
        <authorList>
            <person name="Buettner E."/>
            <person name="Kellner H."/>
        </authorList>
    </citation>
    <scope>NUCLEOTIDE SEQUENCE [LARGE SCALE GENOMIC DNA]</scope>
    <source>
        <strain evidence="1 2">DSM 110363</strain>
    </source>
</reference>
<evidence type="ECO:0000313" key="2">
    <source>
        <dbReference type="Proteomes" id="UP000481858"/>
    </source>
</evidence>
<name>A0A7C8MIN4_9PEZI</name>
<sequence length="138" mass="15085">MANVIPDEARNAVAYLGEVKIIFYDKDFSDSARPVAGEVYNGGIRLSIAGIMDGIALVPASVDVGPGTNIGEVTFCGFVKHENIGQVKSALDSFPIESYALKFKVHYVSNRFRYYQNSEELTGVHAKAYCWVDAKDAN</sequence>
<comment type="caution">
    <text evidence="1">The sequence shown here is derived from an EMBL/GenBank/DDBJ whole genome shotgun (WGS) entry which is preliminary data.</text>
</comment>
<protein>
    <submittedName>
        <fullName evidence="1">Uncharacterized protein</fullName>
    </submittedName>
</protein>
<dbReference type="Proteomes" id="UP000481858">
    <property type="component" value="Unassembled WGS sequence"/>
</dbReference>